<evidence type="ECO:0000256" key="1">
    <source>
        <dbReference type="SAM" id="Phobius"/>
    </source>
</evidence>
<feature type="transmembrane region" description="Helical" evidence="1">
    <location>
        <begin position="62"/>
        <end position="82"/>
    </location>
</feature>
<keyword evidence="1" id="KW-1133">Transmembrane helix</keyword>
<keyword evidence="1" id="KW-0812">Transmembrane</keyword>
<protein>
    <submittedName>
        <fullName evidence="2">Uncharacterized protein</fullName>
    </submittedName>
</protein>
<dbReference type="Proteomes" id="UP000617628">
    <property type="component" value="Unassembled WGS sequence"/>
</dbReference>
<comment type="caution">
    <text evidence="2">The sequence shown here is derived from an EMBL/GenBank/DDBJ whole genome shotgun (WGS) entry which is preliminary data.</text>
</comment>
<evidence type="ECO:0000313" key="3">
    <source>
        <dbReference type="Proteomes" id="UP000617628"/>
    </source>
</evidence>
<keyword evidence="1" id="KW-0472">Membrane</keyword>
<sequence length="159" mass="18493">MEPQPKPTSCGFDVGQKRMRNNESELSHPIVRFIAAYLTQPLIWTAAYAFFASSTSYHRRTILSYFLSILMTLAIPALCWFFTMKRFYEKNEKIRTSRNRFSLAGALFSITYVLTFFFLVLLFLDELHEFDYFEKPAFLGTALASGYIASHVVFPRTKH</sequence>
<keyword evidence="3" id="KW-1185">Reference proteome</keyword>
<name>A0A934S1G8_9BACT</name>
<proteinExistence type="predicted"/>
<feature type="transmembrane region" description="Helical" evidence="1">
    <location>
        <begin position="30"/>
        <end position="50"/>
    </location>
</feature>
<feature type="transmembrane region" description="Helical" evidence="1">
    <location>
        <begin position="136"/>
        <end position="154"/>
    </location>
</feature>
<feature type="transmembrane region" description="Helical" evidence="1">
    <location>
        <begin position="103"/>
        <end position="124"/>
    </location>
</feature>
<dbReference type="EMBL" id="JAENIL010000104">
    <property type="protein sequence ID" value="MBK1880616.1"/>
    <property type="molecule type" value="Genomic_DNA"/>
</dbReference>
<evidence type="ECO:0000313" key="2">
    <source>
        <dbReference type="EMBL" id="MBK1880616.1"/>
    </source>
</evidence>
<reference evidence="2" key="1">
    <citation type="submission" date="2021-01" db="EMBL/GenBank/DDBJ databases">
        <title>Modified the classification status of verrucomicrobia.</title>
        <authorList>
            <person name="Feng X."/>
        </authorList>
    </citation>
    <scope>NUCLEOTIDE SEQUENCE</scope>
    <source>
        <strain evidence="2">KCTC 13126</strain>
    </source>
</reference>
<organism evidence="2 3">
    <name type="scientific">Pelagicoccus mobilis</name>
    <dbReference type="NCBI Taxonomy" id="415221"/>
    <lineage>
        <taxon>Bacteria</taxon>
        <taxon>Pseudomonadati</taxon>
        <taxon>Verrucomicrobiota</taxon>
        <taxon>Opitutia</taxon>
        <taxon>Puniceicoccales</taxon>
        <taxon>Pelagicoccaceae</taxon>
        <taxon>Pelagicoccus</taxon>
    </lineage>
</organism>
<gene>
    <name evidence="2" type="ORF">JIN87_27265</name>
</gene>
<accession>A0A934S1G8</accession>
<dbReference type="AlphaFoldDB" id="A0A934S1G8"/>